<evidence type="ECO:0000256" key="3">
    <source>
        <dbReference type="ARBA" id="ARBA00022692"/>
    </source>
</evidence>
<comment type="similarity">
    <text evidence="2 6">Belongs to the tetraspanin (TM4SF) family.</text>
</comment>
<reference evidence="7" key="1">
    <citation type="submission" date="2020-11" db="EMBL/GenBank/DDBJ databases">
        <authorList>
            <person name="Whiteford S."/>
        </authorList>
    </citation>
    <scope>NUCLEOTIDE SEQUENCE</scope>
</reference>
<comment type="subcellular location">
    <subcellularLocation>
        <location evidence="1 6">Membrane</location>
        <topology evidence="1 6">Multi-pass membrane protein</topology>
    </subcellularLocation>
</comment>
<feature type="transmembrane region" description="Helical" evidence="6">
    <location>
        <begin position="229"/>
        <end position="252"/>
    </location>
</feature>
<gene>
    <name evidence="7" type="ORF">PLXY2_LOCUS1675</name>
</gene>
<dbReference type="InterPro" id="IPR008952">
    <property type="entry name" value="Tetraspanin_EC2_sf"/>
</dbReference>
<feature type="transmembrane region" description="Helical" evidence="6">
    <location>
        <begin position="25"/>
        <end position="47"/>
    </location>
</feature>
<evidence type="ECO:0000256" key="1">
    <source>
        <dbReference type="ARBA" id="ARBA00004141"/>
    </source>
</evidence>
<protein>
    <recommendedName>
        <fullName evidence="6">Tetraspanin</fullName>
    </recommendedName>
</protein>
<dbReference type="InterPro" id="IPR018499">
    <property type="entry name" value="Tetraspanin/Peripherin"/>
</dbReference>
<name>A0A8S4DD73_PLUXY</name>
<dbReference type="PIRSF" id="PIRSF002419">
    <property type="entry name" value="Tetraspanin"/>
    <property type="match status" value="1"/>
</dbReference>
<proteinExistence type="inferred from homology"/>
<comment type="caution">
    <text evidence="7">The sequence shown here is derived from an EMBL/GenBank/DDBJ whole genome shotgun (WGS) entry which is preliminary data.</text>
</comment>
<evidence type="ECO:0000256" key="6">
    <source>
        <dbReference type="RuleBase" id="RU361218"/>
    </source>
</evidence>
<keyword evidence="8" id="KW-1185">Reference proteome</keyword>
<dbReference type="AlphaFoldDB" id="A0A8S4DD73"/>
<organism evidence="7 8">
    <name type="scientific">Plutella xylostella</name>
    <name type="common">Diamondback moth</name>
    <name type="synonym">Plutella maculipennis</name>
    <dbReference type="NCBI Taxonomy" id="51655"/>
    <lineage>
        <taxon>Eukaryota</taxon>
        <taxon>Metazoa</taxon>
        <taxon>Ecdysozoa</taxon>
        <taxon>Arthropoda</taxon>
        <taxon>Hexapoda</taxon>
        <taxon>Insecta</taxon>
        <taxon>Pterygota</taxon>
        <taxon>Neoptera</taxon>
        <taxon>Endopterygota</taxon>
        <taxon>Lepidoptera</taxon>
        <taxon>Glossata</taxon>
        <taxon>Ditrysia</taxon>
        <taxon>Yponomeutoidea</taxon>
        <taxon>Plutellidae</taxon>
        <taxon>Plutella</taxon>
    </lineage>
</organism>
<dbReference type="InterPro" id="IPR000301">
    <property type="entry name" value="Tetraspanin_animals"/>
</dbReference>
<keyword evidence="3 6" id="KW-0812">Transmembrane</keyword>
<dbReference type="Proteomes" id="UP000653454">
    <property type="component" value="Unassembled WGS sequence"/>
</dbReference>
<feature type="transmembrane region" description="Helical" evidence="6">
    <location>
        <begin position="67"/>
        <end position="90"/>
    </location>
</feature>
<keyword evidence="4 6" id="KW-1133">Transmembrane helix</keyword>
<keyword evidence="5 6" id="KW-0472">Membrane</keyword>
<dbReference type="Pfam" id="PF00335">
    <property type="entry name" value="Tetraspanin"/>
    <property type="match status" value="1"/>
</dbReference>
<evidence type="ECO:0000256" key="5">
    <source>
        <dbReference type="ARBA" id="ARBA00023136"/>
    </source>
</evidence>
<dbReference type="SMR" id="A0A8S4DD73"/>
<evidence type="ECO:0000256" key="2">
    <source>
        <dbReference type="ARBA" id="ARBA00006840"/>
    </source>
</evidence>
<dbReference type="EMBL" id="CAJHNJ030000004">
    <property type="protein sequence ID" value="CAG9095980.1"/>
    <property type="molecule type" value="Genomic_DNA"/>
</dbReference>
<dbReference type="PRINTS" id="PR00259">
    <property type="entry name" value="TMFOUR"/>
</dbReference>
<dbReference type="Gene3D" id="1.10.1450.10">
    <property type="entry name" value="Tetraspanin"/>
    <property type="match status" value="1"/>
</dbReference>
<evidence type="ECO:0000313" key="7">
    <source>
        <dbReference type="EMBL" id="CAG9095980.1"/>
    </source>
</evidence>
<dbReference type="PANTHER" id="PTHR19282">
    <property type="entry name" value="TETRASPANIN"/>
    <property type="match status" value="1"/>
</dbReference>
<feature type="transmembrane region" description="Helical" evidence="6">
    <location>
        <begin position="102"/>
        <end position="123"/>
    </location>
</feature>
<accession>A0A8S4DD73</accession>
<evidence type="ECO:0000256" key="4">
    <source>
        <dbReference type="ARBA" id="ARBA00022989"/>
    </source>
</evidence>
<dbReference type="SUPFAM" id="SSF48652">
    <property type="entry name" value="Tetraspanin"/>
    <property type="match status" value="1"/>
</dbReference>
<sequence>MSTTNSAKMKSMKSETEYNMKSIKFLLLIITTMFLIISGLMIVLGISVYSHYHSLSFLYESAKSGNFFTPSILVVVMGMVMMIVTLFGFFGSLKESTCMVNLYAYILFLVFLVELIVVCVAFRTDPASLARHVDIPVQAYSSDSEIMDEIDRMQYALSCCGSDSYLDYVGQEFTANHSTAAATVTTTDTVTLVLPKSCCESVIDETCSSVKLNGCKRAIINVLVQNSSVLGVLGVSVMFIQVLGITFALLLARCIRKMKSERALQTWKMCEERIMARKLEEKKDIPTITIGHIDSSKA</sequence>
<evidence type="ECO:0000313" key="8">
    <source>
        <dbReference type="Proteomes" id="UP000653454"/>
    </source>
</evidence>
<dbReference type="GO" id="GO:0016020">
    <property type="term" value="C:membrane"/>
    <property type="evidence" value="ECO:0007669"/>
    <property type="project" value="UniProtKB-SubCell"/>
</dbReference>